<feature type="compositionally biased region" description="Basic residues" evidence="2">
    <location>
        <begin position="629"/>
        <end position="643"/>
    </location>
</feature>
<dbReference type="EMBL" id="CALNXI010000007">
    <property type="protein sequence ID" value="CAH3014225.1"/>
    <property type="molecule type" value="Genomic_DNA"/>
</dbReference>
<feature type="region of interest" description="Disordered" evidence="2">
    <location>
        <begin position="589"/>
        <end position="653"/>
    </location>
</feature>
<comment type="caution">
    <text evidence="4">The sequence shown here is derived from an EMBL/GenBank/DDBJ whole genome shotgun (WGS) entry which is preliminary data.</text>
</comment>
<proteinExistence type="predicted"/>
<feature type="coiled-coil region" evidence="1">
    <location>
        <begin position="421"/>
        <end position="482"/>
    </location>
</feature>
<feature type="compositionally biased region" description="Polar residues" evidence="2">
    <location>
        <begin position="356"/>
        <end position="375"/>
    </location>
</feature>
<evidence type="ECO:0000313" key="5">
    <source>
        <dbReference type="Proteomes" id="UP001159427"/>
    </source>
</evidence>
<feature type="compositionally biased region" description="Basic and acidic residues" evidence="2">
    <location>
        <begin position="79"/>
        <end position="93"/>
    </location>
</feature>
<feature type="region of interest" description="Disordered" evidence="2">
    <location>
        <begin position="351"/>
        <end position="375"/>
    </location>
</feature>
<feature type="coiled-coil region" evidence="1">
    <location>
        <begin position="301"/>
        <end position="335"/>
    </location>
</feature>
<accession>A0ABN8LJW1</accession>
<reference evidence="4 5" key="1">
    <citation type="submission" date="2022-05" db="EMBL/GenBank/DDBJ databases">
        <authorList>
            <consortium name="Genoscope - CEA"/>
            <person name="William W."/>
        </authorList>
    </citation>
    <scope>NUCLEOTIDE SEQUENCE [LARGE SCALE GENOMIC DNA]</scope>
</reference>
<sequence length="802" mass="89990">MLKVKNEKGKFDILLNEATLSNAGSKDLALKRKQNSKVYTSKNPQAQLWSSHANTGRKEVTVANQRQKNDMTKSVPMGHHRDINDDFLKEKKTPSTKRRSPTKDASYLTKEQLSKILSSISGQESPASQQVFMKSETLKPVVQQSFTVNGKSTDAPLVSVIETSTGVAASQEQASLPKKNFQWKKDLDEQIALKQKLKAVQDNVNEVDEIEEYNPWGRPGGGAPIRSHSGKVVADFKKMAQNEADPTGSGLTLNSDQPAVKTTGQASNAAQYTGTAAGTADVLPAAMRSSFAVGAPGIVKYETKQSKAEEKKKWLQELEQQIKEKKEREAKEKLNQSLKESKYETWFQTPAPARESSANISVPTSSTFTKQHSPVQTVQNSLTSASNERAGNIHNRGHGLQSLGQVDQGELERKRNKTLEHQLAIKEQVEEKRRLKQEEKERRMKEEAEKERTLALERERLHKQYQEELKMRQEKEDEARRRAEALQLSIVQAHQSAQQERAAKRLKHLESGGHDVSGLRSRMEEGDQDTSIWMRSTESSSYVTEYSQFSPRIERTETGVPQEDDRNSSWQKNAQLESELKEISLSTSLESQWTSSSPVPSRKNDSQANSYLESSRPSKKSTRSQSEKSHRKKQPSKHQIRKRTSLENVKQEEVPAAPALQDAFMLPYRRTSSATFAVAMDTTSLSDHDTTATTTTDTSKQTGKKADQGTLRKTRNIIKHNEQVKGSERDVNSKNTSISLTAEKRKVRQVKAKIADGKNVLDTGKISPEPLPTARQEMILQQLASLRQGLMMKERELTYSAL</sequence>
<keyword evidence="5" id="KW-1185">Reference proteome</keyword>
<feature type="region of interest" description="Disordered" evidence="2">
    <location>
        <begin position="242"/>
        <end position="269"/>
    </location>
</feature>
<evidence type="ECO:0000313" key="4">
    <source>
        <dbReference type="EMBL" id="CAH3014225.1"/>
    </source>
</evidence>
<gene>
    <name evidence="4" type="ORF">PEVE_00039545</name>
</gene>
<feature type="compositionally biased region" description="Polar residues" evidence="2">
    <location>
        <begin position="606"/>
        <end position="615"/>
    </location>
</feature>
<dbReference type="InterPro" id="IPR040467">
    <property type="entry name" value="CCDC66_dom"/>
</dbReference>
<dbReference type="PANTHER" id="PTHR22736">
    <property type="entry name" value="COILED-COIL DOMAIN-CONTAINING PROTEIN 66"/>
    <property type="match status" value="1"/>
</dbReference>
<dbReference type="PANTHER" id="PTHR22736:SF2">
    <property type="entry name" value="COILED-COIL DOMAIN-CONTAINING PROTEIN 66"/>
    <property type="match status" value="1"/>
</dbReference>
<evidence type="ECO:0000259" key="3">
    <source>
        <dbReference type="Pfam" id="PF15236"/>
    </source>
</evidence>
<dbReference type="Proteomes" id="UP001159427">
    <property type="component" value="Unassembled WGS sequence"/>
</dbReference>
<evidence type="ECO:0000256" key="2">
    <source>
        <dbReference type="SAM" id="MobiDB-lite"/>
    </source>
</evidence>
<feature type="domain" description="CCDC66" evidence="3">
    <location>
        <begin position="410"/>
        <end position="517"/>
    </location>
</feature>
<feature type="compositionally biased region" description="Low complexity" evidence="2">
    <location>
        <begin position="685"/>
        <end position="699"/>
    </location>
</feature>
<feature type="compositionally biased region" description="Polar residues" evidence="2">
    <location>
        <begin position="249"/>
        <end position="269"/>
    </location>
</feature>
<feature type="region of interest" description="Disordered" evidence="2">
    <location>
        <begin position="685"/>
        <end position="708"/>
    </location>
</feature>
<dbReference type="Pfam" id="PF15236">
    <property type="entry name" value="CCDC66"/>
    <property type="match status" value="1"/>
</dbReference>
<feature type="region of interest" description="Disordered" evidence="2">
    <location>
        <begin position="36"/>
        <end position="106"/>
    </location>
</feature>
<feature type="compositionally biased region" description="Polar residues" evidence="2">
    <location>
        <begin position="36"/>
        <end position="54"/>
    </location>
</feature>
<name>A0ABN8LJW1_9CNID</name>
<feature type="compositionally biased region" description="Low complexity" evidence="2">
    <location>
        <begin position="536"/>
        <end position="547"/>
    </location>
</feature>
<dbReference type="InterPro" id="IPR039183">
    <property type="entry name" value="CCD66"/>
</dbReference>
<evidence type="ECO:0000256" key="1">
    <source>
        <dbReference type="SAM" id="Coils"/>
    </source>
</evidence>
<feature type="compositionally biased region" description="Basic and acidic residues" evidence="2">
    <location>
        <begin position="552"/>
        <end position="567"/>
    </location>
</feature>
<keyword evidence="1" id="KW-0175">Coiled coil</keyword>
<protein>
    <recommendedName>
        <fullName evidence="3">CCDC66 domain-containing protein</fullName>
    </recommendedName>
</protein>
<organism evidence="4 5">
    <name type="scientific">Porites evermanni</name>
    <dbReference type="NCBI Taxonomy" id="104178"/>
    <lineage>
        <taxon>Eukaryota</taxon>
        <taxon>Metazoa</taxon>
        <taxon>Cnidaria</taxon>
        <taxon>Anthozoa</taxon>
        <taxon>Hexacorallia</taxon>
        <taxon>Scleractinia</taxon>
        <taxon>Fungiina</taxon>
        <taxon>Poritidae</taxon>
        <taxon>Porites</taxon>
    </lineage>
</organism>
<feature type="region of interest" description="Disordered" evidence="2">
    <location>
        <begin position="509"/>
        <end position="572"/>
    </location>
</feature>